<feature type="transmembrane region" description="Helical" evidence="1">
    <location>
        <begin position="113"/>
        <end position="135"/>
    </location>
</feature>
<dbReference type="RefSeq" id="WP_329266576.1">
    <property type="nucleotide sequence ID" value="NZ_CP109011.1"/>
</dbReference>
<keyword evidence="1" id="KW-0812">Transmembrane</keyword>
<evidence type="ECO:0000256" key="1">
    <source>
        <dbReference type="SAM" id="Phobius"/>
    </source>
</evidence>
<gene>
    <name evidence="2" type="ORF">OG929_27275</name>
</gene>
<accession>A0ABZ1X213</accession>
<name>A0ABZ1X213_9ACTN</name>
<organism evidence="2 3">
    <name type="scientific">Streptomyces pseudovenezuelae</name>
    <dbReference type="NCBI Taxonomy" id="67350"/>
    <lineage>
        <taxon>Bacteria</taxon>
        <taxon>Bacillati</taxon>
        <taxon>Actinomycetota</taxon>
        <taxon>Actinomycetes</taxon>
        <taxon>Kitasatosporales</taxon>
        <taxon>Streptomycetaceae</taxon>
        <taxon>Streptomyces</taxon>
        <taxon>Streptomyces aurantiacus group</taxon>
    </lineage>
</organism>
<evidence type="ECO:0000313" key="2">
    <source>
        <dbReference type="EMBL" id="WUT45771.1"/>
    </source>
</evidence>
<sequence>MTSTAEDHGLHVSFHALEFRQDRGEWIVGRQGNDQVIVLPEIGMAAVRLLSEGRTVEETRSDLRASTGRDVDVRAFVEQLAAAGLVASIGDREFAAPPPVVSFPWLCSRHVRWAMSSAVHAFVLLVPVCALLLVASDPKVLPNWDELLWADYGTFTVLVQFVVASCLIALHELAHLVTARAAGVPGRIRLGTRLQFLVAQTEVSGIWLRSRRQRLTVYLSGIALDGFVCGICLVLRGLGVNKPLLSVIILTLVTALANQCLVFMRTDVYFVIQDLTGCRNLYGDAGRYVRYVAARMWGSRPDRHPLASLSKLERRFLKAYTAGTLLASGVCVFIGLRILTDVSWPLFRRSLMRLVGDGDPWARLDALVTVLLLCGLQCLWLRLWWKRHGGRTLALVRRWRGLLGRA</sequence>
<keyword evidence="1" id="KW-0472">Membrane</keyword>
<keyword evidence="3" id="KW-1185">Reference proteome</keyword>
<feature type="transmembrane region" description="Helical" evidence="1">
    <location>
        <begin position="319"/>
        <end position="340"/>
    </location>
</feature>
<dbReference type="EMBL" id="CP109011">
    <property type="protein sequence ID" value="WUT45771.1"/>
    <property type="molecule type" value="Genomic_DNA"/>
</dbReference>
<protein>
    <recommendedName>
        <fullName evidence="4">Peptidase M50</fullName>
    </recommendedName>
</protein>
<keyword evidence="1" id="KW-1133">Transmembrane helix</keyword>
<feature type="transmembrane region" description="Helical" evidence="1">
    <location>
        <begin position="215"/>
        <end position="238"/>
    </location>
</feature>
<proteinExistence type="predicted"/>
<evidence type="ECO:0000313" key="3">
    <source>
        <dbReference type="Proteomes" id="UP001432168"/>
    </source>
</evidence>
<feature type="transmembrane region" description="Helical" evidence="1">
    <location>
        <begin position="244"/>
        <end position="264"/>
    </location>
</feature>
<evidence type="ECO:0008006" key="4">
    <source>
        <dbReference type="Google" id="ProtNLM"/>
    </source>
</evidence>
<feature type="transmembrane region" description="Helical" evidence="1">
    <location>
        <begin position="360"/>
        <end position="381"/>
    </location>
</feature>
<feature type="transmembrane region" description="Helical" evidence="1">
    <location>
        <begin position="147"/>
        <end position="170"/>
    </location>
</feature>
<dbReference type="Proteomes" id="UP001432168">
    <property type="component" value="Chromosome"/>
</dbReference>
<reference evidence="2" key="1">
    <citation type="submission" date="2022-10" db="EMBL/GenBank/DDBJ databases">
        <title>The complete genomes of actinobacterial strains from the NBC collection.</title>
        <authorList>
            <person name="Joergensen T.S."/>
            <person name="Alvarez Arevalo M."/>
            <person name="Sterndorff E.B."/>
            <person name="Faurdal D."/>
            <person name="Vuksanovic O."/>
            <person name="Mourched A.-S."/>
            <person name="Charusanti P."/>
            <person name="Shaw S."/>
            <person name="Blin K."/>
            <person name="Weber T."/>
        </authorList>
    </citation>
    <scope>NUCLEOTIDE SEQUENCE</scope>
    <source>
        <strain evidence="2">NBC_00686</strain>
    </source>
</reference>